<accession>A0A1A8LZB4</accession>
<dbReference type="EMBL" id="HAEF01010204">
    <property type="protein sequence ID" value="SBR49942.1"/>
    <property type="molecule type" value="Transcribed_RNA"/>
</dbReference>
<evidence type="ECO:0000313" key="1">
    <source>
        <dbReference type="EMBL" id="SBR49942.1"/>
    </source>
</evidence>
<feature type="non-terminal residue" evidence="1">
    <location>
        <position position="1"/>
    </location>
</feature>
<sequence length="52" mass="5652">NTRSTGKLVLCVLKQALYGSVERAEPKGKALNLLADLHSYPHLCSRALGSDR</sequence>
<organism evidence="1">
    <name type="scientific">Nothobranchius pienaari</name>
    <dbReference type="NCBI Taxonomy" id="704102"/>
    <lineage>
        <taxon>Eukaryota</taxon>
        <taxon>Metazoa</taxon>
        <taxon>Chordata</taxon>
        <taxon>Craniata</taxon>
        <taxon>Vertebrata</taxon>
        <taxon>Euteleostomi</taxon>
        <taxon>Actinopterygii</taxon>
        <taxon>Neopterygii</taxon>
        <taxon>Teleostei</taxon>
        <taxon>Neoteleostei</taxon>
        <taxon>Acanthomorphata</taxon>
        <taxon>Ovalentaria</taxon>
        <taxon>Atherinomorphae</taxon>
        <taxon>Cyprinodontiformes</taxon>
        <taxon>Nothobranchiidae</taxon>
        <taxon>Nothobranchius</taxon>
    </lineage>
</organism>
<gene>
    <name evidence="1" type="primary">CAPTEDRAFT_200271</name>
</gene>
<reference evidence="1" key="2">
    <citation type="submission" date="2016-06" db="EMBL/GenBank/DDBJ databases">
        <title>The genome of a short-lived fish provides insights into sex chromosome evolution and the genetic control of aging.</title>
        <authorList>
            <person name="Reichwald K."/>
            <person name="Felder M."/>
            <person name="Petzold A."/>
            <person name="Koch P."/>
            <person name="Groth M."/>
            <person name="Platzer M."/>
        </authorList>
    </citation>
    <scope>NUCLEOTIDE SEQUENCE</scope>
    <source>
        <tissue evidence="1">Brain</tissue>
    </source>
</reference>
<reference evidence="1" key="1">
    <citation type="submission" date="2016-05" db="EMBL/GenBank/DDBJ databases">
        <authorList>
            <person name="Lavstsen T."/>
            <person name="Jespersen J.S."/>
        </authorList>
    </citation>
    <scope>NUCLEOTIDE SEQUENCE</scope>
    <source>
        <tissue evidence="1">Brain</tissue>
    </source>
</reference>
<name>A0A1A8LZB4_9TELE</name>
<dbReference type="AlphaFoldDB" id="A0A1A8LZB4"/>
<protein>
    <submittedName>
        <fullName evidence="1">Uncharacterized protein</fullName>
    </submittedName>
</protein>
<feature type="non-terminal residue" evidence="1">
    <location>
        <position position="52"/>
    </location>
</feature>
<proteinExistence type="predicted"/>